<dbReference type="RefSeq" id="XP_031752523.1">
    <property type="nucleotide sequence ID" value="XM_031896663.1"/>
</dbReference>
<reference evidence="3" key="1">
    <citation type="submission" date="2025-08" db="UniProtKB">
        <authorList>
            <consortium name="RefSeq"/>
        </authorList>
    </citation>
    <scope>IDENTIFICATION</scope>
    <source>
        <strain evidence="3">Nigerian</strain>
        <tissue evidence="3">Liver and blood</tissue>
    </source>
</reference>
<accession>A0A8J1J3T9</accession>
<keyword evidence="1" id="KW-0472">Membrane</keyword>
<proteinExistence type="predicted"/>
<name>A0A8J1J3T9_XENTR</name>
<evidence type="ECO:0000256" key="1">
    <source>
        <dbReference type="SAM" id="Phobius"/>
    </source>
</evidence>
<dbReference type="OrthoDB" id="9428590at2759"/>
<dbReference type="Proteomes" id="UP000008143">
    <property type="component" value="Chromosome 2"/>
</dbReference>
<feature type="transmembrane region" description="Helical" evidence="1">
    <location>
        <begin position="205"/>
        <end position="229"/>
    </location>
</feature>
<feature type="transmembrane region" description="Helical" evidence="1">
    <location>
        <begin position="169"/>
        <end position="193"/>
    </location>
</feature>
<evidence type="ECO:0000313" key="3">
    <source>
        <dbReference type="RefSeq" id="XP_031752523.1"/>
    </source>
</evidence>
<organism evidence="2 3">
    <name type="scientific">Xenopus tropicalis</name>
    <name type="common">Western clawed frog</name>
    <name type="synonym">Silurana tropicalis</name>
    <dbReference type="NCBI Taxonomy" id="8364"/>
    <lineage>
        <taxon>Eukaryota</taxon>
        <taxon>Metazoa</taxon>
        <taxon>Chordata</taxon>
        <taxon>Craniata</taxon>
        <taxon>Vertebrata</taxon>
        <taxon>Euteleostomi</taxon>
        <taxon>Amphibia</taxon>
        <taxon>Batrachia</taxon>
        <taxon>Anura</taxon>
        <taxon>Pipoidea</taxon>
        <taxon>Pipidae</taxon>
        <taxon>Xenopodinae</taxon>
        <taxon>Xenopus</taxon>
        <taxon>Silurana</taxon>
    </lineage>
</organism>
<dbReference type="AGR" id="Xenbase:XB-GENE-29084643"/>
<sequence length="235" mass="25645">MNQKCTEFGKGDSGKGNLFLVNVSCSDPVLTVLPYTDCFSNIKISASSTLDCNLNRSLPAPTLDVYDHAHNHTHFESLGPCTCVSIKCNMTDDREDITVTAELSLLEINMASIFIRQSLSLSLYLVAKLMGDTQELIVTGEILYNSSLYQNLKHGDDKAQITVTLLKQIIYTLPVIAGSNIGGTLLFLILVILVKINVTLLEQIIYTLTVIIGSNIGGTLRLLILVILAKLPLCL</sequence>
<gene>
    <name evidence="3 4" type="primary">LOC101730502</name>
</gene>
<dbReference type="Xenbase" id="XB-GENE-29084643">
    <property type="gene designation" value="LOC101730502"/>
</dbReference>
<evidence type="ECO:0000313" key="2">
    <source>
        <dbReference type="Proteomes" id="UP000008143"/>
    </source>
</evidence>
<protein>
    <submittedName>
        <fullName evidence="3">Uncharacterized protein LOC101730502</fullName>
    </submittedName>
</protein>
<keyword evidence="2" id="KW-1185">Reference proteome</keyword>
<evidence type="ECO:0000313" key="4">
    <source>
        <dbReference type="Xenbase" id="XB-GENE-29084643"/>
    </source>
</evidence>
<dbReference type="KEGG" id="xtr:101730502"/>
<keyword evidence="1" id="KW-0812">Transmembrane</keyword>
<dbReference type="GeneID" id="101730502"/>
<keyword evidence="1" id="KW-1133">Transmembrane helix</keyword>
<dbReference type="AlphaFoldDB" id="A0A8J1J3T9"/>